<dbReference type="EMBL" id="SODD01000047">
    <property type="protein sequence ID" value="TDW13142.1"/>
    <property type="molecule type" value="Genomic_DNA"/>
</dbReference>
<evidence type="ECO:0000256" key="2">
    <source>
        <dbReference type="PIRSR" id="PIRSR005962-1"/>
    </source>
</evidence>
<keyword evidence="2" id="KW-0479">Metal-binding</keyword>
<dbReference type="Gene3D" id="3.40.630.10">
    <property type="entry name" value="Zn peptidases"/>
    <property type="match status" value="1"/>
</dbReference>
<dbReference type="PANTHER" id="PTHR11014">
    <property type="entry name" value="PEPTIDASE M20 FAMILY MEMBER"/>
    <property type="match status" value="1"/>
</dbReference>
<evidence type="ECO:0000256" key="1">
    <source>
        <dbReference type="ARBA" id="ARBA00022801"/>
    </source>
</evidence>
<comment type="caution">
    <text evidence="4">The sequence shown here is derived from an EMBL/GenBank/DDBJ whole genome shotgun (WGS) entry which is preliminary data.</text>
</comment>
<dbReference type="SUPFAM" id="SSF55031">
    <property type="entry name" value="Bacterial exopeptidase dimerisation domain"/>
    <property type="match status" value="1"/>
</dbReference>
<evidence type="ECO:0000313" key="4">
    <source>
        <dbReference type="EMBL" id="TDW13142.1"/>
    </source>
</evidence>
<dbReference type="PANTHER" id="PTHR11014:SF98">
    <property type="entry name" value="N-ACETYLDIAMINOPIMELATE DEACETYLASE"/>
    <property type="match status" value="1"/>
</dbReference>
<dbReference type="InterPro" id="IPR017439">
    <property type="entry name" value="Amidohydrolase"/>
</dbReference>
<dbReference type="Pfam" id="PF07687">
    <property type="entry name" value="M20_dimer"/>
    <property type="match status" value="1"/>
</dbReference>
<dbReference type="FunFam" id="3.30.70.360:FF:000001">
    <property type="entry name" value="N-acetyldiaminopimelate deacetylase"/>
    <property type="match status" value="1"/>
</dbReference>
<gene>
    <name evidence="4" type="ORF">EDD63_1472</name>
</gene>
<dbReference type="AlphaFoldDB" id="A0A4R7Z8X3"/>
<feature type="binding site" evidence="2">
    <location>
        <position position="163"/>
    </location>
    <ligand>
        <name>Mn(2+)</name>
        <dbReference type="ChEBI" id="CHEBI:29035"/>
        <label>2</label>
    </ligand>
</feature>
<proteinExistence type="predicted"/>
<dbReference type="CDD" id="cd03886">
    <property type="entry name" value="M20_Acy1"/>
    <property type="match status" value="1"/>
</dbReference>
<organism evidence="4 5">
    <name type="scientific">Breznakia blatticola</name>
    <dbReference type="NCBI Taxonomy" id="1754012"/>
    <lineage>
        <taxon>Bacteria</taxon>
        <taxon>Bacillati</taxon>
        <taxon>Bacillota</taxon>
        <taxon>Erysipelotrichia</taxon>
        <taxon>Erysipelotrichales</taxon>
        <taxon>Erysipelotrichaceae</taxon>
        <taxon>Breznakia</taxon>
    </lineage>
</organism>
<dbReference type="InterPro" id="IPR011650">
    <property type="entry name" value="Peptidase_M20_dimer"/>
</dbReference>
<dbReference type="NCBIfam" id="TIGR01891">
    <property type="entry name" value="amidohydrolases"/>
    <property type="match status" value="1"/>
</dbReference>
<keyword evidence="2" id="KW-0464">Manganese</keyword>
<dbReference type="GO" id="GO:0046872">
    <property type="term" value="F:metal ion binding"/>
    <property type="evidence" value="ECO:0007669"/>
    <property type="project" value="UniProtKB-KW"/>
</dbReference>
<dbReference type="Gene3D" id="3.30.70.360">
    <property type="match status" value="1"/>
</dbReference>
<dbReference type="InterPro" id="IPR002933">
    <property type="entry name" value="Peptidase_M20"/>
</dbReference>
<dbReference type="Pfam" id="PF01546">
    <property type="entry name" value="Peptidase_M20"/>
    <property type="match status" value="1"/>
</dbReference>
<evidence type="ECO:0000313" key="5">
    <source>
        <dbReference type="Proteomes" id="UP000294743"/>
    </source>
</evidence>
<accession>A0A4R7Z8X3</accession>
<keyword evidence="1 4" id="KW-0378">Hydrolase</keyword>
<reference evidence="4 5" key="1">
    <citation type="submission" date="2019-03" db="EMBL/GenBank/DDBJ databases">
        <title>Genomic Encyclopedia of Type Strains, Phase IV (KMG-IV): sequencing the most valuable type-strain genomes for metagenomic binning, comparative biology and taxonomic classification.</title>
        <authorList>
            <person name="Goeker M."/>
        </authorList>
    </citation>
    <scope>NUCLEOTIDE SEQUENCE [LARGE SCALE GENOMIC DNA]</scope>
    <source>
        <strain evidence="4 5">DSM 28867</strain>
    </source>
</reference>
<dbReference type="InterPro" id="IPR036264">
    <property type="entry name" value="Bact_exopeptidase_dim_dom"/>
</dbReference>
<dbReference type="GO" id="GO:0050118">
    <property type="term" value="F:N-acetyldiaminopimelate deacetylase activity"/>
    <property type="evidence" value="ECO:0007669"/>
    <property type="project" value="TreeGrafter"/>
</dbReference>
<feature type="binding site" evidence="2">
    <location>
        <position position="137"/>
    </location>
    <ligand>
        <name>Mn(2+)</name>
        <dbReference type="ChEBI" id="CHEBI:29035"/>
        <label>2</label>
    </ligand>
</feature>
<comment type="cofactor">
    <cofactor evidence="2">
        <name>Mn(2+)</name>
        <dbReference type="ChEBI" id="CHEBI:29035"/>
    </cofactor>
    <text evidence="2">The Mn(2+) ion enhances activity.</text>
</comment>
<feature type="binding site" evidence="2">
    <location>
        <position position="103"/>
    </location>
    <ligand>
        <name>Mn(2+)</name>
        <dbReference type="ChEBI" id="CHEBI:29035"/>
        <label>2</label>
    </ligand>
</feature>
<feature type="binding site" evidence="2">
    <location>
        <position position="101"/>
    </location>
    <ligand>
        <name>Mn(2+)</name>
        <dbReference type="ChEBI" id="CHEBI:29035"/>
        <label>2</label>
    </ligand>
</feature>
<dbReference type="SUPFAM" id="SSF53187">
    <property type="entry name" value="Zn-dependent exopeptidases"/>
    <property type="match status" value="1"/>
</dbReference>
<dbReference type="GO" id="GO:0019877">
    <property type="term" value="P:diaminopimelate biosynthetic process"/>
    <property type="evidence" value="ECO:0007669"/>
    <property type="project" value="TreeGrafter"/>
</dbReference>
<feature type="binding site" evidence="2">
    <location>
        <position position="355"/>
    </location>
    <ligand>
        <name>Mn(2+)</name>
        <dbReference type="ChEBI" id="CHEBI:29035"/>
        <label>2</label>
    </ligand>
</feature>
<name>A0A4R7Z8X3_9FIRM</name>
<evidence type="ECO:0000259" key="3">
    <source>
        <dbReference type="Pfam" id="PF07687"/>
    </source>
</evidence>
<sequence>MDVREDIKQLENEICLMRRELHQIPETGFNTKKTLDYIVDKLTTFGYDTFDFSFAKNSVVVQLKVNDAPTSIGFRSDMDALPLKEETKRSFASTSENSHACGHDGHMAALLGLCKYVMEHKDHIKKNITFIFQPAEEGPGGAKVMIENGLFTTYPMECIFGVHMMGEVDEGIIACRPGPMMARNGELFVDIIGKGTHGATPHLGSDTIVAGSAFVSALQSISSRNINPLHSSVVTIGTFHAGSAENIVAETCKMKGTIRAFQDDTYELIKNRIQEIAEGIAKAYQVNIDARVVDYYFVVDNDKKLYELLDTVLKDELLEIDPKMVAEDFSFYQRQVPGLFYYVGTRSKTYDQNLHSAKYDFDEKVLLHAIETNVRLLEGMGVYD</sequence>
<protein>
    <submittedName>
        <fullName evidence="4">Hippurate hydrolase</fullName>
    </submittedName>
</protein>
<feature type="domain" description="Peptidase M20 dimerisation" evidence="3">
    <location>
        <begin position="189"/>
        <end position="284"/>
    </location>
</feature>
<dbReference type="RefSeq" id="WP_166667614.1">
    <property type="nucleotide sequence ID" value="NZ_SODD01000047.1"/>
</dbReference>
<keyword evidence="5" id="KW-1185">Reference proteome</keyword>
<dbReference type="Proteomes" id="UP000294743">
    <property type="component" value="Unassembled WGS sequence"/>
</dbReference>
<dbReference type="PIRSF" id="PIRSF005962">
    <property type="entry name" value="Pept_M20D_amidohydro"/>
    <property type="match status" value="1"/>
</dbReference>